<gene>
    <name evidence="1" type="ORF">HNQ77_002427</name>
</gene>
<accession>A0A841JVB0</accession>
<reference evidence="1 2" key="1">
    <citation type="submission" date="2020-08" db="EMBL/GenBank/DDBJ databases">
        <title>Genomic Encyclopedia of Type Strains, Phase IV (KMG-IV): sequencing the most valuable type-strain genomes for metagenomic binning, comparative biology and taxonomic classification.</title>
        <authorList>
            <person name="Goeker M."/>
        </authorList>
    </citation>
    <scope>NUCLEOTIDE SEQUENCE [LARGE SCALE GENOMIC DNA]</scope>
    <source>
        <strain evidence="1 2">DSM 103733</strain>
    </source>
</reference>
<organism evidence="1 2">
    <name type="scientific">Silvibacterium bohemicum</name>
    <dbReference type="NCBI Taxonomy" id="1577686"/>
    <lineage>
        <taxon>Bacteria</taxon>
        <taxon>Pseudomonadati</taxon>
        <taxon>Acidobacteriota</taxon>
        <taxon>Terriglobia</taxon>
        <taxon>Terriglobales</taxon>
        <taxon>Acidobacteriaceae</taxon>
        <taxon>Silvibacterium</taxon>
    </lineage>
</organism>
<evidence type="ECO:0000313" key="1">
    <source>
        <dbReference type="EMBL" id="MBB6144475.1"/>
    </source>
</evidence>
<name>A0A841JVB0_9BACT</name>
<proteinExistence type="predicted"/>
<evidence type="ECO:0000313" key="2">
    <source>
        <dbReference type="Proteomes" id="UP000538666"/>
    </source>
</evidence>
<dbReference type="EMBL" id="JACHEK010000004">
    <property type="protein sequence ID" value="MBB6144475.1"/>
    <property type="molecule type" value="Genomic_DNA"/>
</dbReference>
<protein>
    <submittedName>
        <fullName evidence="1">Uncharacterized protein</fullName>
    </submittedName>
</protein>
<sequence>MGPHKSGAASDEYEIFVHRNEHTLQTERSLCFILL</sequence>
<comment type="caution">
    <text evidence="1">The sequence shown here is derived from an EMBL/GenBank/DDBJ whole genome shotgun (WGS) entry which is preliminary data.</text>
</comment>
<keyword evidence="2" id="KW-1185">Reference proteome</keyword>
<dbReference type="AlphaFoldDB" id="A0A841JVB0"/>
<dbReference type="Proteomes" id="UP000538666">
    <property type="component" value="Unassembled WGS sequence"/>
</dbReference>